<evidence type="ECO:0000256" key="1">
    <source>
        <dbReference type="SAM" id="MobiDB-lite"/>
    </source>
</evidence>
<organism evidence="2 3">
    <name type="scientific">Globodera rostochiensis</name>
    <name type="common">Golden nematode worm</name>
    <name type="synonym">Heterodera rostochiensis</name>
    <dbReference type="NCBI Taxonomy" id="31243"/>
    <lineage>
        <taxon>Eukaryota</taxon>
        <taxon>Metazoa</taxon>
        <taxon>Ecdysozoa</taxon>
        <taxon>Nematoda</taxon>
        <taxon>Chromadorea</taxon>
        <taxon>Rhabditida</taxon>
        <taxon>Tylenchina</taxon>
        <taxon>Tylenchomorpha</taxon>
        <taxon>Tylenchoidea</taxon>
        <taxon>Heteroderidae</taxon>
        <taxon>Heteroderinae</taxon>
        <taxon>Globodera</taxon>
    </lineage>
</organism>
<name>A0A914H3T9_GLORO</name>
<reference evidence="3" key="1">
    <citation type="submission" date="2022-11" db="UniProtKB">
        <authorList>
            <consortium name="WormBaseParasite"/>
        </authorList>
    </citation>
    <scope>IDENTIFICATION</scope>
</reference>
<dbReference type="WBParaSite" id="Gr19_v10_g13894.t1">
    <property type="protein sequence ID" value="Gr19_v10_g13894.t1"/>
    <property type="gene ID" value="Gr19_v10_g13894"/>
</dbReference>
<feature type="region of interest" description="Disordered" evidence="1">
    <location>
        <begin position="272"/>
        <end position="298"/>
    </location>
</feature>
<dbReference type="AlphaFoldDB" id="A0A914H3T9"/>
<protein>
    <submittedName>
        <fullName evidence="3">Uncharacterized protein</fullName>
    </submittedName>
</protein>
<evidence type="ECO:0000313" key="2">
    <source>
        <dbReference type="Proteomes" id="UP000887572"/>
    </source>
</evidence>
<sequence>MEGPAAPTGRPSQLDSPIPSTPIFSLTDLAIPAVTVVFRPFNPSSAFYHSYNSPLLMALDVLPSCSTHGSQLLDQLSARFTAASLFTGLRSSASSLCSSSSASGCGTGASGGGQSSPPPSSPPPPMGGRAAAAAASASVNHHFSRPNGASRQFDTTSNEFRYVQNAMAMAVLVRLHRWCCQLFWLTIVCLVGYCSDQQQRRKHRSGAVGSGCGAPTDLLQQQQHGRRTFHEVRKSIVHATQRRGTKTVTELEMQLLRHLTCPQTAVLRPLRPSQHKKRHFLSRPPSPQLFDISEENEQ</sequence>
<evidence type="ECO:0000313" key="3">
    <source>
        <dbReference type="WBParaSite" id="Gr19_v10_g13894.t1"/>
    </source>
</evidence>
<dbReference type="Proteomes" id="UP000887572">
    <property type="component" value="Unplaced"/>
</dbReference>
<accession>A0A914H3T9</accession>
<keyword evidence="2" id="KW-1185">Reference proteome</keyword>
<proteinExistence type="predicted"/>
<feature type="compositionally biased region" description="Pro residues" evidence="1">
    <location>
        <begin position="116"/>
        <end position="126"/>
    </location>
</feature>
<feature type="region of interest" description="Disordered" evidence="1">
    <location>
        <begin position="107"/>
        <end position="133"/>
    </location>
</feature>